<name>A0ABC9X4H6_GRUJA</name>
<dbReference type="AlphaFoldDB" id="A0ABC9X4H6"/>
<dbReference type="PANTHER" id="PTHR33332">
    <property type="entry name" value="REVERSE TRANSCRIPTASE DOMAIN-CONTAINING PROTEIN"/>
    <property type="match status" value="1"/>
</dbReference>
<evidence type="ECO:0000313" key="2">
    <source>
        <dbReference type="Proteomes" id="UP001623348"/>
    </source>
</evidence>
<accession>A0ABC9X4H6</accession>
<evidence type="ECO:0008006" key="3">
    <source>
        <dbReference type="Google" id="ProtNLM"/>
    </source>
</evidence>
<dbReference type="Proteomes" id="UP001623348">
    <property type="component" value="Unassembled WGS sequence"/>
</dbReference>
<comment type="caution">
    <text evidence="1">The sequence shown here is derived from an EMBL/GenBank/DDBJ whole genome shotgun (WGS) entry which is preliminary data.</text>
</comment>
<reference evidence="1 2" key="1">
    <citation type="submission" date="2024-06" db="EMBL/GenBank/DDBJ databases">
        <title>The draft genome of Grus japonensis, version 3.</title>
        <authorList>
            <person name="Nabeshima K."/>
            <person name="Suzuki S."/>
            <person name="Onuma M."/>
        </authorList>
    </citation>
    <scope>NUCLEOTIDE SEQUENCE [LARGE SCALE GENOMIC DNA]</scope>
    <source>
        <strain evidence="1 2">451A</strain>
    </source>
</reference>
<dbReference type="EMBL" id="BAAFJT010000007">
    <property type="protein sequence ID" value="GAB0192578.1"/>
    <property type="molecule type" value="Genomic_DNA"/>
</dbReference>
<keyword evidence="2" id="KW-1185">Reference proteome</keyword>
<gene>
    <name evidence="1" type="ORF">GRJ2_001723100</name>
</gene>
<proteinExistence type="predicted"/>
<organism evidence="1 2">
    <name type="scientific">Grus japonensis</name>
    <name type="common">Japanese crane</name>
    <name type="synonym">Red-crowned crane</name>
    <dbReference type="NCBI Taxonomy" id="30415"/>
    <lineage>
        <taxon>Eukaryota</taxon>
        <taxon>Metazoa</taxon>
        <taxon>Chordata</taxon>
        <taxon>Craniata</taxon>
        <taxon>Vertebrata</taxon>
        <taxon>Euteleostomi</taxon>
        <taxon>Archelosauria</taxon>
        <taxon>Archosauria</taxon>
        <taxon>Dinosauria</taxon>
        <taxon>Saurischia</taxon>
        <taxon>Theropoda</taxon>
        <taxon>Coelurosauria</taxon>
        <taxon>Aves</taxon>
        <taxon>Neognathae</taxon>
        <taxon>Neoaves</taxon>
        <taxon>Gruiformes</taxon>
        <taxon>Gruidae</taxon>
        <taxon>Grus</taxon>
    </lineage>
</organism>
<sequence length="196" mass="21786">MAPGGGRYFCTAGGGLEPFLAREVRARLGATEVTHLVDEGKDVVYLDVSKAFDTISHSILLEKLAAYGLDSQLNMSQQCAQVAKKASSILACMSNGVASRTMEVVVPLQSALVRQHPKYCLQFWITRYNKDIEVLEHIQRTATKLVKGLEHKPFEERLRELSFFHLEKGRLRGDLIALYNYLKGGCNEVDVGTSPK</sequence>
<evidence type="ECO:0000313" key="1">
    <source>
        <dbReference type="EMBL" id="GAB0192578.1"/>
    </source>
</evidence>
<protein>
    <recommendedName>
        <fullName evidence="3">Reverse transcriptase domain-containing protein</fullName>
    </recommendedName>
</protein>